<comment type="caution">
    <text evidence="3">The sequence shown here is derived from an EMBL/GenBank/DDBJ whole genome shotgun (WGS) entry which is preliminary data.</text>
</comment>
<evidence type="ECO:0000256" key="1">
    <source>
        <dbReference type="SAM" id="Coils"/>
    </source>
</evidence>
<dbReference type="OrthoDB" id="438732at2759"/>
<dbReference type="AlphaFoldDB" id="A0A813JKY6"/>
<keyword evidence="5" id="KW-1185">Reference proteome</keyword>
<sequence>MSSVAMVPARRSRARFLSIAAAAALFAAPSAFVASGDSRRALLSGGVLGAMIGLPASSQAAEMLFLGKPRGPFELNPKDAVIVGDAKSADAQAARKVVAEMQTEAEEALAALKKDPQADVFLNVKPLAIARLRDATNKINNLMDEKSAAATQRWQRLMIQAKYQFEDDAPMPETKKGDVRPRGDKRLARIMEALENYLKGSREILKFV</sequence>
<protein>
    <submittedName>
        <fullName evidence="3">Uncharacterized protein</fullName>
    </submittedName>
</protein>
<dbReference type="EMBL" id="CAJNNV010000442">
    <property type="protein sequence ID" value="CAE8582649.1"/>
    <property type="molecule type" value="Genomic_DNA"/>
</dbReference>
<reference evidence="3" key="1">
    <citation type="submission" date="2021-02" db="EMBL/GenBank/DDBJ databases">
        <authorList>
            <person name="Dougan E. K."/>
            <person name="Rhodes N."/>
            <person name="Thang M."/>
            <person name="Chan C."/>
        </authorList>
    </citation>
    <scope>NUCLEOTIDE SEQUENCE</scope>
</reference>
<gene>
    <name evidence="2" type="ORF">PGLA1383_LOCUS1641</name>
    <name evidence="3" type="ORF">PGLA2088_LOCUS22039</name>
</gene>
<evidence type="ECO:0000313" key="5">
    <source>
        <dbReference type="Proteomes" id="UP000654075"/>
    </source>
</evidence>
<feature type="coiled-coil region" evidence="1">
    <location>
        <begin position="91"/>
        <end position="152"/>
    </location>
</feature>
<evidence type="ECO:0000313" key="3">
    <source>
        <dbReference type="EMBL" id="CAE8680683.1"/>
    </source>
</evidence>
<evidence type="ECO:0000313" key="2">
    <source>
        <dbReference type="EMBL" id="CAE8582649.1"/>
    </source>
</evidence>
<organism evidence="3 4">
    <name type="scientific">Polarella glacialis</name>
    <name type="common">Dinoflagellate</name>
    <dbReference type="NCBI Taxonomy" id="89957"/>
    <lineage>
        <taxon>Eukaryota</taxon>
        <taxon>Sar</taxon>
        <taxon>Alveolata</taxon>
        <taxon>Dinophyceae</taxon>
        <taxon>Suessiales</taxon>
        <taxon>Suessiaceae</taxon>
        <taxon>Polarella</taxon>
    </lineage>
</organism>
<accession>A0A813JKY6</accession>
<dbReference type="EMBL" id="CAJNNW010025882">
    <property type="protein sequence ID" value="CAE8680683.1"/>
    <property type="molecule type" value="Genomic_DNA"/>
</dbReference>
<keyword evidence="1" id="KW-0175">Coiled coil</keyword>
<dbReference type="Proteomes" id="UP000654075">
    <property type="component" value="Unassembled WGS sequence"/>
</dbReference>
<name>A0A813JKY6_POLGL</name>
<dbReference type="Proteomes" id="UP000626109">
    <property type="component" value="Unassembled WGS sequence"/>
</dbReference>
<proteinExistence type="predicted"/>
<evidence type="ECO:0000313" key="4">
    <source>
        <dbReference type="Proteomes" id="UP000626109"/>
    </source>
</evidence>